<dbReference type="GO" id="GO:0006508">
    <property type="term" value="P:proteolysis"/>
    <property type="evidence" value="ECO:0007669"/>
    <property type="project" value="UniProtKB-KW"/>
</dbReference>
<dbReference type="Pfam" id="PF22936">
    <property type="entry name" value="Pol_BBD"/>
    <property type="match status" value="1"/>
</dbReference>
<evidence type="ECO:0000259" key="3">
    <source>
        <dbReference type="PROSITE" id="PS50994"/>
    </source>
</evidence>
<name>A0A699HY87_TANCI</name>
<organism evidence="4">
    <name type="scientific">Tanacetum cinerariifolium</name>
    <name type="common">Dalmatian daisy</name>
    <name type="synonym">Chrysanthemum cinerariifolium</name>
    <dbReference type="NCBI Taxonomy" id="118510"/>
    <lineage>
        <taxon>Eukaryota</taxon>
        <taxon>Viridiplantae</taxon>
        <taxon>Streptophyta</taxon>
        <taxon>Embryophyta</taxon>
        <taxon>Tracheophyta</taxon>
        <taxon>Spermatophyta</taxon>
        <taxon>Magnoliopsida</taxon>
        <taxon>eudicotyledons</taxon>
        <taxon>Gunneridae</taxon>
        <taxon>Pentapetalae</taxon>
        <taxon>asterids</taxon>
        <taxon>campanulids</taxon>
        <taxon>Asterales</taxon>
        <taxon>Asteraceae</taxon>
        <taxon>Asteroideae</taxon>
        <taxon>Anthemideae</taxon>
        <taxon>Anthemidinae</taxon>
        <taxon>Tanacetum</taxon>
    </lineage>
</organism>
<dbReference type="EMBL" id="BKCJ010221290">
    <property type="protein sequence ID" value="GEY90755.1"/>
    <property type="molecule type" value="Genomic_DNA"/>
</dbReference>
<dbReference type="InterPro" id="IPR025724">
    <property type="entry name" value="GAG-pre-integrase_dom"/>
</dbReference>
<evidence type="ECO:0000313" key="4">
    <source>
        <dbReference type="EMBL" id="GEY90755.1"/>
    </source>
</evidence>
<dbReference type="GO" id="GO:0008233">
    <property type="term" value="F:peptidase activity"/>
    <property type="evidence" value="ECO:0007669"/>
    <property type="project" value="UniProtKB-KW"/>
</dbReference>
<comment type="caution">
    <text evidence="4">The sequence shown here is derived from an EMBL/GenBank/DDBJ whole genome shotgun (WGS) entry which is preliminary data.</text>
</comment>
<dbReference type="GO" id="GO:0003676">
    <property type="term" value="F:nucleic acid binding"/>
    <property type="evidence" value="ECO:0007669"/>
    <property type="project" value="InterPro"/>
</dbReference>
<evidence type="ECO:0000256" key="1">
    <source>
        <dbReference type="ARBA" id="ARBA00022670"/>
    </source>
</evidence>
<keyword evidence="1" id="KW-0378">Hydrolase</keyword>
<evidence type="ECO:0000256" key="2">
    <source>
        <dbReference type="SAM" id="Coils"/>
    </source>
</evidence>
<dbReference type="InterPro" id="IPR039537">
    <property type="entry name" value="Retrotran_Ty1/copia-like"/>
</dbReference>
<dbReference type="InterPro" id="IPR036397">
    <property type="entry name" value="RNaseH_sf"/>
</dbReference>
<sequence>MACDVSWKAKMSILHDENLLLKHLESTIKERENIKLEFQRLFNSVKATRAQHQNEINEMIENVNQKTYAYANVRAQNQDLLMTISELKSKLRTIKKGKNVNTKFDTSKTLGKLLCITPFNKNLANKSKNVSNTKVPSDSECSKHMTGNLQLLRNFVEKFTRIVRFGNDHFVAITGYEDYIQGNLTICHAYYVEDLEHNLFSVGQFYDGDLEVAFRSNTCYVNNLERDDLLTGSRDSNLYTISIFKMVASSPVCLMSRATSTKSWLWHCRLSHLNVGTINQLTSHDLVDRLLKFKYNKDHLCSTCEQGKSKKASLPPKLVPSTESKLELLYMDLCRPMRVTSINVQRNLKAQILMIQIDNGTEFKNEKLRAFYAKLGIVHQTSISRTPQQNGIVERRNRTLIKAARAMLIFSKAPEFLKPNFQYFHVFGSLCYPTNDCDDLGKMKPKADIGIFVDELTAMASECKILEPRMNCANFNDSSEDLQSVPSTSDLDNLFSPMYEEYYATRSQEV</sequence>
<keyword evidence="2" id="KW-0175">Coiled coil</keyword>
<proteinExistence type="predicted"/>
<dbReference type="PROSITE" id="PS50994">
    <property type="entry name" value="INTEGRASE"/>
    <property type="match status" value="1"/>
</dbReference>
<reference evidence="4" key="1">
    <citation type="journal article" date="2019" name="Sci. Rep.">
        <title>Draft genome of Tanacetum cinerariifolium, the natural source of mosquito coil.</title>
        <authorList>
            <person name="Yamashiro T."/>
            <person name="Shiraishi A."/>
            <person name="Satake H."/>
            <person name="Nakayama K."/>
        </authorList>
    </citation>
    <scope>NUCLEOTIDE SEQUENCE</scope>
</reference>
<feature type="coiled-coil region" evidence="2">
    <location>
        <begin position="42"/>
        <end position="90"/>
    </location>
</feature>
<dbReference type="SUPFAM" id="SSF53098">
    <property type="entry name" value="Ribonuclease H-like"/>
    <property type="match status" value="1"/>
</dbReference>
<dbReference type="InterPro" id="IPR001584">
    <property type="entry name" value="Integrase_cat-core"/>
</dbReference>
<keyword evidence="1" id="KW-0645">Protease</keyword>
<accession>A0A699HY87</accession>
<dbReference type="Gene3D" id="3.30.420.10">
    <property type="entry name" value="Ribonuclease H-like superfamily/Ribonuclease H"/>
    <property type="match status" value="1"/>
</dbReference>
<protein>
    <recommendedName>
        <fullName evidence="3">Integrase catalytic domain-containing protein</fullName>
    </recommendedName>
</protein>
<dbReference type="AlphaFoldDB" id="A0A699HY87"/>
<dbReference type="InterPro" id="IPR054722">
    <property type="entry name" value="PolX-like_BBD"/>
</dbReference>
<dbReference type="InterPro" id="IPR012337">
    <property type="entry name" value="RNaseH-like_sf"/>
</dbReference>
<feature type="domain" description="Integrase catalytic" evidence="3">
    <location>
        <begin position="354"/>
        <end position="453"/>
    </location>
</feature>
<dbReference type="GO" id="GO:0015074">
    <property type="term" value="P:DNA integration"/>
    <property type="evidence" value="ECO:0007669"/>
    <property type="project" value="InterPro"/>
</dbReference>
<dbReference type="Pfam" id="PF13976">
    <property type="entry name" value="gag_pre-integrs"/>
    <property type="match status" value="1"/>
</dbReference>
<dbReference type="PANTHER" id="PTHR42648">
    <property type="entry name" value="TRANSPOSASE, PUTATIVE-RELATED"/>
    <property type="match status" value="1"/>
</dbReference>
<dbReference type="PANTHER" id="PTHR42648:SF21">
    <property type="entry name" value="CYSTEINE-RICH RLK (RECEPTOR-LIKE PROTEIN KINASE) 8"/>
    <property type="match status" value="1"/>
</dbReference>
<gene>
    <name evidence="4" type="ORF">Tci_462729</name>
</gene>